<proteinExistence type="predicted"/>
<keyword evidence="2" id="KW-1185">Reference proteome</keyword>
<sequence>MEGSLDGTLQDTQKVASLSEEDKGVVVETAADEDGVRSFSETTPDGDIAVTDEEAIQNEEKKELIESSKVEERIYVFESVADDSFEPGATKDAQVDTVELELKDKEWKDFVSDVAVADDGVKEAKLLPSEDNKEISSVSGNEGLRETEVVETSIKDMAVVEEKNVLSSVVTYRFNREGEEPIEIYGNSSLTPIDVTSKETMEISIPKSDESEKVPPTIIEKSLESSMVDKVGEPSNESAKESFQVQPMPNVHAEGTIATVQAKTEVVPRSTENGTSWMSCCGLFDIMTGGGR</sequence>
<reference evidence="2" key="1">
    <citation type="journal article" date="2019" name="Toxins">
        <title>Detection of Abrin-Like and Prepropulchellin-Like Toxin Genes and Transcripts Using Whole Genome Sequencing and Full-Length Transcript Sequencing of Abrus precatorius.</title>
        <authorList>
            <person name="Hovde B.T."/>
            <person name="Daligault H.E."/>
            <person name="Hanschen E.R."/>
            <person name="Kunde Y.A."/>
            <person name="Johnson M.B."/>
            <person name="Starkenburg S.R."/>
            <person name="Johnson S.L."/>
        </authorList>
    </citation>
    <scope>NUCLEOTIDE SEQUENCE [LARGE SCALE GENOMIC DNA]</scope>
</reference>
<feature type="region of interest" description="Disordered" evidence="1">
    <location>
        <begin position="37"/>
        <end position="60"/>
    </location>
</feature>
<dbReference type="RefSeq" id="XP_027368578.1">
    <property type="nucleotide sequence ID" value="XM_027512777.1"/>
</dbReference>
<dbReference type="KEGG" id="aprc:113874556"/>
<evidence type="ECO:0000313" key="3">
    <source>
        <dbReference type="RefSeq" id="XP_027368578.1"/>
    </source>
</evidence>
<feature type="compositionally biased region" description="Polar residues" evidence="1">
    <location>
        <begin position="7"/>
        <end position="16"/>
    </location>
</feature>
<feature type="region of interest" description="Disordered" evidence="1">
    <location>
        <begin position="1"/>
        <end position="21"/>
    </location>
</feature>
<dbReference type="AlphaFoldDB" id="A0A8B8MKZ4"/>
<gene>
    <name evidence="3" type="primary">LOC113874556</name>
</gene>
<dbReference type="OrthoDB" id="1926326at2759"/>
<evidence type="ECO:0000313" key="2">
    <source>
        <dbReference type="Proteomes" id="UP000694853"/>
    </source>
</evidence>
<evidence type="ECO:0000256" key="1">
    <source>
        <dbReference type="SAM" id="MobiDB-lite"/>
    </source>
</evidence>
<name>A0A8B8MKZ4_ABRPR</name>
<dbReference type="GeneID" id="113874556"/>
<protein>
    <submittedName>
        <fullName evidence="3">Uncharacterized protein LOC113874556</fullName>
    </submittedName>
</protein>
<dbReference type="Proteomes" id="UP000694853">
    <property type="component" value="Unplaced"/>
</dbReference>
<reference evidence="3" key="2">
    <citation type="submission" date="2025-08" db="UniProtKB">
        <authorList>
            <consortium name="RefSeq"/>
        </authorList>
    </citation>
    <scope>IDENTIFICATION</scope>
    <source>
        <tissue evidence="3">Young leaves</tissue>
    </source>
</reference>
<organism evidence="2 3">
    <name type="scientific">Abrus precatorius</name>
    <name type="common">Indian licorice</name>
    <name type="synonym">Glycine abrus</name>
    <dbReference type="NCBI Taxonomy" id="3816"/>
    <lineage>
        <taxon>Eukaryota</taxon>
        <taxon>Viridiplantae</taxon>
        <taxon>Streptophyta</taxon>
        <taxon>Embryophyta</taxon>
        <taxon>Tracheophyta</taxon>
        <taxon>Spermatophyta</taxon>
        <taxon>Magnoliopsida</taxon>
        <taxon>eudicotyledons</taxon>
        <taxon>Gunneridae</taxon>
        <taxon>Pentapetalae</taxon>
        <taxon>rosids</taxon>
        <taxon>fabids</taxon>
        <taxon>Fabales</taxon>
        <taxon>Fabaceae</taxon>
        <taxon>Papilionoideae</taxon>
        <taxon>50 kb inversion clade</taxon>
        <taxon>NPAAA clade</taxon>
        <taxon>indigoferoid/millettioid clade</taxon>
        <taxon>Abreae</taxon>
        <taxon>Abrus</taxon>
    </lineage>
</organism>
<accession>A0A8B8MKZ4</accession>